<sequence length="165" mass="17660">MSRLLPTAVQPLFDRLGAAPAAAQDWRGPGPGRLDARGLRESLAREVGALLNTRSRLGLEDFIARAEGPGLSLLDYGLPDLSPLTPASADDRDTLRRAVHHCLARFEPRLQHTEVQVSPLPGQALRARLSIDAAVALGPELRRVQFDLAADAQSVGLRPLPEGAA</sequence>
<comment type="caution">
    <text evidence="2">The sequence shown here is derived from an EMBL/GenBank/DDBJ whole genome shotgun (WGS) entry which is preliminary data.</text>
</comment>
<dbReference type="InterPro" id="IPR007048">
    <property type="entry name" value="IraD/Gp25-like"/>
</dbReference>
<dbReference type="NCBIfam" id="TIGR03357">
    <property type="entry name" value="VI_zyme"/>
    <property type="match status" value="1"/>
</dbReference>
<dbReference type="SUPFAM" id="SSF160719">
    <property type="entry name" value="gpW/gp25-like"/>
    <property type="match status" value="1"/>
</dbReference>
<accession>A0A7C9PKV0</accession>
<proteinExistence type="predicted"/>
<gene>
    <name evidence="2" type="primary">tssE</name>
    <name evidence="2" type="ORF">G3A44_22830</name>
</gene>
<evidence type="ECO:0000313" key="2">
    <source>
        <dbReference type="EMBL" id="NDY94031.1"/>
    </source>
</evidence>
<evidence type="ECO:0000313" key="3">
    <source>
        <dbReference type="Proteomes" id="UP000484255"/>
    </source>
</evidence>
<reference evidence="2 3" key="1">
    <citation type="submission" date="2020-02" db="EMBL/GenBank/DDBJ databases">
        <title>Ideonella bacterium strain TBM-1.</title>
        <authorList>
            <person name="Chen W.-M."/>
        </authorList>
    </citation>
    <scope>NUCLEOTIDE SEQUENCE [LARGE SCALE GENOMIC DNA]</scope>
    <source>
        <strain evidence="2 3">TBM-1</strain>
    </source>
</reference>
<dbReference type="InterPro" id="IPR053176">
    <property type="entry name" value="T6SS_TssE1-like"/>
</dbReference>
<protein>
    <submittedName>
        <fullName evidence="2">Type VI secretion system baseplate subunit TssE</fullName>
    </submittedName>
</protein>
<dbReference type="Proteomes" id="UP000484255">
    <property type="component" value="Unassembled WGS sequence"/>
</dbReference>
<evidence type="ECO:0000259" key="1">
    <source>
        <dbReference type="Pfam" id="PF04965"/>
    </source>
</evidence>
<keyword evidence="3" id="KW-1185">Reference proteome</keyword>
<feature type="domain" description="IraD/Gp25-like" evidence="1">
    <location>
        <begin position="39"/>
        <end position="136"/>
    </location>
</feature>
<dbReference type="InterPro" id="IPR017737">
    <property type="entry name" value="TssE1-like"/>
</dbReference>
<name>A0A7C9PKV0_9BURK</name>
<dbReference type="PANTHER" id="PTHR38595">
    <property type="entry name" value="CYTOPLASMIC PROTEIN-RELATED"/>
    <property type="match status" value="1"/>
</dbReference>
<dbReference type="Pfam" id="PF04965">
    <property type="entry name" value="GPW_gp25"/>
    <property type="match status" value="1"/>
</dbReference>
<organism evidence="2 3">
    <name type="scientific">Ideonella livida</name>
    <dbReference type="NCBI Taxonomy" id="2707176"/>
    <lineage>
        <taxon>Bacteria</taxon>
        <taxon>Pseudomonadati</taxon>
        <taxon>Pseudomonadota</taxon>
        <taxon>Betaproteobacteria</taxon>
        <taxon>Burkholderiales</taxon>
        <taxon>Sphaerotilaceae</taxon>
        <taxon>Ideonella</taxon>
    </lineage>
</organism>
<dbReference type="AlphaFoldDB" id="A0A7C9PKV0"/>
<dbReference type="Gene3D" id="3.10.450.40">
    <property type="match status" value="1"/>
</dbReference>
<dbReference type="RefSeq" id="WP_163460051.1">
    <property type="nucleotide sequence ID" value="NZ_JAAGOH010000062.1"/>
</dbReference>
<dbReference type="PANTHER" id="PTHR38595:SF2">
    <property type="entry name" value="TYPE VI SECRETION SYSTEM BASEPLATE SUBUNIT TSSE"/>
    <property type="match status" value="1"/>
</dbReference>
<dbReference type="EMBL" id="JAAGOH010000062">
    <property type="protein sequence ID" value="NDY94031.1"/>
    <property type="molecule type" value="Genomic_DNA"/>
</dbReference>